<sequence length="67" mass="7538">MLQIPDEQSFAIHGYGYGFGFGFGFALLTVPILFSFYSLLPINHLPLFSSLLITHFPSFYDLGNPHI</sequence>
<dbReference type="Proteomes" id="UP001603857">
    <property type="component" value="Unassembled WGS sequence"/>
</dbReference>
<evidence type="ECO:0000313" key="3">
    <source>
        <dbReference type="Proteomes" id="UP001603857"/>
    </source>
</evidence>
<protein>
    <submittedName>
        <fullName evidence="2">Uncharacterized protein</fullName>
    </submittedName>
</protein>
<accession>A0ABD1MN97</accession>
<proteinExistence type="predicted"/>
<keyword evidence="3" id="KW-1185">Reference proteome</keyword>
<evidence type="ECO:0000313" key="2">
    <source>
        <dbReference type="EMBL" id="KAL2337272.1"/>
    </source>
</evidence>
<name>A0ABD1MN97_9FABA</name>
<dbReference type="AlphaFoldDB" id="A0ABD1MN97"/>
<gene>
    <name evidence="2" type="ORF">Fmac_011718</name>
</gene>
<keyword evidence="1" id="KW-1133">Transmembrane helix</keyword>
<reference evidence="2 3" key="1">
    <citation type="submission" date="2024-08" db="EMBL/GenBank/DDBJ databases">
        <title>Insights into the chromosomal genome structure of Flemingia macrophylla.</title>
        <authorList>
            <person name="Ding Y."/>
            <person name="Zhao Y."/>
            <person name="Bi W."/>
            <person name="Wu M."/>
            <person name="Zhao G."/>
            <person name="Gong Y."/>
            <person name="Li W."/>
            <person name="Zhang P."/>
        </authorList>
    </citation>
    <scope>NUCLEOTIDE SEQUENCE [LARGE SCALE GENOMIC DNA]</scope>
    <source>
        <strain evidence="2">DYQJB</strain>
        <tissue evidence="2">Leaf</tissue>
    </source>
</reference>
<keyword evidence="1" id="KW-0472">Membrane</keyword>
<organism evidence="2 3">
    <name type="scientific">Flemingia macrophylla</name>
    <dbReference type="NCBI Taxonomy" id="520843"/>
    <lineage>
        <taxon>Eukaryota</taxon>
        <taxon>Viridiplantae</taxon>
        <taxon>Streptophyta</taxon>
        <taxon>Embryophyta</taxon>
        <taxon>Tracheophyta</taxon>
        <taxon>Spermatophyta</taxon>
        <taxon>Magnoliopsida</taxon>
        <taxon>eudicotyledons</taxon>
        <taxon>Gunneridae</taxon>
        <taxon>Pentapetalae</taxon>
        <taxon>rosids</taxon>
        <taxon>fabids</taxon>
        <taxon>Fabales</taxon>
        <taxon>Fabaceae</taxon>
        <taxon>Papilionoideae</taxon>
        <taxon>50 kb inversion clade</taxon>
        <taxon>NPAAA clade</taxon>
        <taxon>indigoferoid/millettioid clade</taxon>
        <taxon>Phaseoleae</taxon>
        <taxon>Flemingia</taxon>
    </lineage>
</organism>
<dbReference type="EMBL" id="JBGMDY010000004">
    <property type="protein sequence ID" value="KAL2337272.1"/>
    <property type="molecule type" value="Genomic_DNA"/>
</dbReference>
<keyword evidence="1" id="KW-0812">Transmembrane</keyword>
<evidence type="ECO:0000256" key="1">
    <source>
        <dbReference type="SAM" id="Phobius"/>
    </source>
</evidence>
<comment type="caution">
    <text evidence="2">The sequence shown here is derived from an EMBL/GenBank/DDBJ whole genome shotgun (WGS) entry which is preliminary data.</text>
</comment>
<feature type="transmembrane region" description="Helical" evidence="1">
    <location>
        <begin position="15"/>
        <end position="40"/>
    </location>
</feature>